<keyword evidence="4" id="KW-1185">Reference proteome</keyword>
<feature type="transmembrane region" description="Helical" evidence="2">
    <location>
        <begin position="62"/>
        <end position="84"/>
    </location>
</feature>
<name>A0A1M6P5R7_REIAG</name>
<organism evidence="3 4">
    <name type="scientific">Reichenbachiella agariperforans</name>
    <dbReference type="NCBI Taxonomy" id="156994"/>
    <lineage>
        <taxon>Bacteria</taxon>
        <taxon>Pseudomonadati</taxon>
        <taxon>Bacteroidota</taxon>
        <taxon>Cytophagia</taxon>
        <taxon>Cytophagales</taxon>
        <taxon>Reichenbachiellaceae</taxon>
        <taxon>Reichenbachiella</taxon>
    </lineage>
</organism>
<feature type="region of interest" description="Disordered" evidence="1">
    <location>
        <begin position="719"/>
        <end position="757"/>
    </location>
</feature>
<feature type="region of interest" description="Disordered" evidence="1">
    <location>
        <begin position="1027"/>
        <end position="1048"/>
    </location>
</feature>
<feature type="compositionally biased region" description="Basic and acidic residues" evidence="1">
    <location>
        <begin position="731"/>
        <end position="743"/>
    </location>
</feature>
<evidence type="ECO:0000313" key="3">
    <source>
        <dbReference type="EMBL" id="SHK03275.1"/>
    </source>
</evidence>
<evidence type="ECO:0000256" key="2">
    <source>
        <dbReference type="SAM" id="Phobius"/>
    </source>
</evidence>
<keyword evidence="2" id="KW-1133">Transmembrane helix</keyword>
<feature type="transmembrane region" description="Helical" evidence="2">
    <location>
        <begin position="160"/>
        <end position="179"/>
    </location>
</feature>
<sequence>MNKHTQHTDPKLSSNLLAYKRKLFLNHLIRKTLILAGISLSIYLFINSLEYTFRFDGLGRTSLFFVLILSLLVLLYFFFILPLLQFINPNKYLSNELAAKQLGTLFPELGDKILNTLQLQQNQGDNALINASLIQRTQEISPFSFDTSIDLKQNSKHLKYFLIPSIIIVALLLLIPSFLTESTTRIVNYDKEYNRSLFQIEVISELIAFRNETYNLQLNVMGEAIPDHAFIHSQGQQIKIATDQHTLNYQFAKAQNDFSFYITAGNYHSSTYQVKVISRPEIKHLTIDLDYPNYTGLANVTVINNGNLTVPEGTHGSWNINSVSAEKVEFLSSQDTTNFSSKTPNQFNLSRSIHKEGDYQIRLTNTHSQNKEPIVYHIDIIEDQYPSLKLITVTDTTLYQYLILDGQIADDYGFHKMQVTYEWNGNKTREKISINPSVTNQKFYHQINIDSLHLNQGDELTYYVSIWDNDEIHGFKATRSSTFTFKIPEKSEINADIEKTAAQAKGDMHKALDKAQDIRKQIDDIQEGIKKKNNNWQEKKKLNSLIKDKESLEKEMQQLAEKHKELTNKQNKFHQPNPELQKKAAQLQKIMEDVLDEETKKLYDELKKLLQEQETDKNLDELMEQVAHKEQNLEDEIERALEMFKRMQFEFKMDEVIQDLNELEKEQSKLAKENLNKEKNLDQVKEEQSALDKEFEQIKEEMKAMEELNEELKQPENLENLSQQQESIDQSQKEAQEELDKNNRKQSSGKQQDAAEQMKELRDKMLGMQANMEMKMMQENIDNLRNILDNLITLSFDQERVMDNFREVDQSDPRFVSLSQEQLKLRDDAVIIEDSLKSLASRVFQIQSFVTRELNEMNKNIESSLQGLKDRKKPQALSSQQYTMTAINNLSLLLTDVLQQMQDQMAQSMGMPQKGQKGKKKNTPDMSQLQGELNKKIEQLKKSGKSGRQLSQELAELAAEQEMLRQQLQQMQNGLNQGEEGLSDNLEEIIKKMEQTETDLVNKNIKQETIRRQQDILTRMLQSEDALRERELDQKREAESAKEQDQLSQKKFEEYIKAKESELELLQTLPPKMNPYYKEEVNKYFQSLNQQ</sequence>
<evidence type="ECO:0008006" key="5">
    <source>
        <dbReference type="Google" id="ProtNLM"/>
    </source>
</evidence>
<protein>
    <recommendedName>
        <fullName evidence="5">ATPase</fullName>
    </recommendedName>
</protein>
<gene>
    <name evidence="3" type="ORF">SAMN04488028_102557</name>
</gene>
<feature type="region of interest" description="Disordered" evidence="1">
    <location>
        <begin position="905"/>
        <end position="926"/>
    </location>
</feature>
<accession>A0A1M6P5R7</accession>
<evidence type="ECO:0000313" key="4">
    <source>
        <dbReference type="Proteomes" id="UP000184474"/>
    </source>
</evidence>
<keyword evidence="2" id="KW-0472">Membrane</keyword>
<feature type="compositionally biased region" description="Polar residues" evidence="1">
    <location>
        <begin position="719"/>
        <end position="730"/>
    </location>
</feature>
<reference evidence="4" key="1">
    <citation type="submission" date="2016-11" db="EMBL/GenBank/DDBJ databases">
        <authorList>
            <person name="Varghese N."/>
            <person name="Submissions S."/>
        </authorList>
    </citation>
    <scope>NUCLEOTIDE SEQUENCE [LARGE SCALE GENOMIC DNA]</scope>
    <source>
        <strain evidence="4">DSM 26134</strain>
    </source>
</reference>
<proteinExistence type="predicted"/>
<dbReference type="STRING" id="156994.SAMN04488028_102557"/>
<dbReference type="RefSeq" id="WP_073121641.1">
    <property type="nucleotide sequence ID" value="NZ_FRAA01000002.1"/>
</dbReference>
<dbReference type="EMBL" id="FRAA01000002">
    <property type="protein sequence ID" value="SHK03275.1"/>
    <property type="molecule type" value="Genomic_DNA"/>
</dbReference>
<evidence type="ECO:0000256" key="1">
    <source>
        <dbReference type="SAM" id="MobiDB-lite"/>
    </source>
</evidence>
<keyword evidence="2" id="KW-0812">Transmembrane</keyword>
<feature type="transmembrane region" description="Helical" evidence="2">
    <location>
        <begin position="28"/>
        <end position="46"/>
    </location>
</feature>
<dbReference type="Proteomes" id="UP000184474">
    <property type="component" value="Unassembled WGS sequence"/>
</dbReference>
<dbReference type="AlphaFoldDB" id="A0A1M6P5R7"/>